<evidence type="ECO:0000313" key="3">
    <source>
        <dbReference type="Proteomes" id="UP000620366"/>
    </source>
</evidence>
<evidence type="ECO:0000256" key="1">
    <source>
        <dbReference type="SAM" id="Phobius"/>
    </source>
</evidence>
<name>A0A926DDM3_9FIRM</name>
<keyword evidence="3" id="KW-1185">Reference proteome</keyword>
<accession>A0A926DDM3</accession>
<protein>
    <recommendedName>
        <fullName evidence="4">Zn-finger containing protein</fullName>
    </recommendedName>
</protein>
<organism evidence="2 3">
    <name type="scientific">Feifania hominis</name>
    <dbReference type="NCBI Taxonomy" id="2763660"/>
    <lineage>
        <taxon>Bacteria</taxon>
        <taxon>Bacillati</taxon>
        <taxon>Bacillota</taxon>
        <taxon>Clostridia</taxon>
        <taxon>Eubacteriales</taxon>
        <taxon>Feifaniaceae</taxon>
        <taxon>Feifania</taxon>
    </lineage>
</organism>
<keyword evidence="1" id="KW-0472">Membrane</keyword>
<evidence type="ECO:0008006" key="4">
    <source>
        <dbReference type="Google" id="ProtNLM"/>
    </source>
</evidence>
<keyword evidence="1" id="KW-0812">Transmembrane</keyword>
<comment type="caution">
    <text evidence="2">The sequence shown here is derived from an EMBL/GenBank/DDBJ whole genome shotgun (WGS) entry which is preliminary data.</text>
</comment>
<feature type="transmembrane region" description="Helical" evidence="1">
    <location>
        <begin position="24"/>
        <end position="54"/>
    </location>
</feature>
<sequence>MRNRLLQFMAGRCGPDGFNQFLSIAALICLVINLFTGSVTLYVIALALLVYSLYRMFSRNLARRYQENMAYYRLRNRITGWFKGFAERFRQRRTHRFYRCPSCRCRVRVPKGVGKIAITCPSCHREFIKKA</sequence>
<dbReference type="EMBL" id="JACRSP010000002">
    <property type="protein sequence ID" value="MBC8535917.1"/>
    <property type="molecule type" value="Genomic_DNA"/>
</dbReference>
<reference evidence="2" key="1">
    <citation type="submission" date="2020-08" db="EMBL/GenBank/DDBJ databases">
        <title>Genome public.</title>
        <authorList>
            <person name="Liu C."/>
            <person name="Sun Q."/>
        </authorList>
    </citation>
    <scope>NUCLEOTIDE SEQUENCE</scope>
    <source>
        <strain evidence="2">BX7</strain>
    </source>
</reference>
<dbReference type="RefSeq" id="WP_249299659.1">
    <property type="nucleotide sequence ID" value="NZ_JACRSP010000002.1"/>
</dbReference>
<gene>
    <name evidence="2" type="ORF">H8695_04325</name>
</gene>
<dbReference type="Proteomes" id="UP000620366">
    <property type="component" value="Unassembled WGS sequence"/>
</dbReference>
<dbReference type="AlphaFoldDB" id="A0A926DDM3"/>
<keyword evidence="1" id="KW-1133">Transmembrane helix</keyword>
<proteinExistence type="predicted"/>
<evidence type="ECO:0000313" key="2">
    <source>
        <dbReference type="EMBL" id="MBC8535917.1"/>
    </source>
</evidence>